<dbReference type="RefSeq" id="WP_052548407.1">
    <property type="nucleotide sequence ID" value="NZ_JMCC02000026.1"/>
</dbReference>
<gene>
    <name evidence="4" type="ORF">DB30_03377</name>
</gene>
<dbReference type="AlphaFoldDB" id="A0A0C2D6Q0"/>
<dbReference type="Gene3D" id="2.160.20.80">
    <property type="entry name" value="E3 ubiquitin-protein ligase SopA"/>
    <property type="match status" value="3"/>
</dbReference>
<evidence type="ECO:0000256" key="1">
    <source>
        <dbReference type="ARBA" id="ARBA00022737"/>
    </source>
</evidence>
<reference evidence="4 5" key="1">
    <citation type="submission" date="2014-12" db="EMBL/GenBank/DDBJ databases">
        <title>Genome assembly of Enhygromyxa salina DSM 15201.</title>
        <authorList>
            <person name="Sharma G."/>
            <person name="Subramanian S."/>
        </authorList>
    </citation>
    <scope>NUCLEOTIDE SEQUENCE [LARGE SCALE GENOMIC DNA]</scope>
    <source>
        <strain evidence="4 5">DSM 15201</strain>
    </source>
</reference>
<keyword evidence="2" id="KW-0175">Coiled coil</keyword>
<name>A0A0C2D6Q0_9BACT</name>
<dbReference type="PANTHER" id="PTHR47485:SF1">
    <property type="entry name" value="THYLAKOID LUMENAL 17.4 KDA PROTEIN, CHLOROPLASTIC"/>
    <property type="match status" value="1"/>
</dbReference>
<dbReference type="Proteomes" id="UP000031599">
    <property type="component" value="Unassembled WGS sequence"/>
</dbReference>
<evidence type="ECO:0000259" key="3">
    <source>
        <dbReference type="Pfam" id="PF09937"/>
    </source>
</evidence>
<dbReference type="SUPFAM" id="SSF141571">
    <property type="entry name" value="Pentapeptide repeat-like"/>
    <property type="match status" value="2"/>
</dbReference>
<keyword evidence="1" id="KW-0677">Repeat</keyword>
<dbReference type="EMBL" id="JMCC02000026">
    <property type="protein sequence ID" value="KIG17320.1"/>
    <property type="molecule type" value="Genomic_DNA"/>
</dbReference>
<evidence type="ECO:0000313" key="5">
    <source>
        <dbReference type="Proteomes" id="UP000031599"/>
    </source>
</evidence>
<comment type="caution">
    <text evidence="4">The sequence shown here is derived from an EMBL/GenBank/DDBJ whole genome shotgun (WGS) entry which is preliminary data.</text>
</comment>
<evidence type="ECO:0000256" key="2">
    <source>
        <dbReference type="SAM" id="Coils"/>
    </source>
</evidence>
<proteinExistence type="predicted"/>
<evidence type="ECO:0000313" key="4">
    <source>
        <dbReference type="EMBL" id="KIG17320.1"/>
    </source>
</evidence>
<dbReference type="Pfam" id="PF00805">
    <property type="entry name" value="Pentapeptide"/>
    <property type="match status" value="6"/>
</dbReference>
<dbReference type="PANTHER" id="PTHR47485">
    <property type="entry name" value="THYLAKOID LUMENAL 17.4 KDA PROTEIN, CHLOROPLASTIC"/>
    <property type="match status" value="1"/>
</dbReference>
<organism evidence="4 5">
    <name type="scientific">Enhygromyxa salina</name>
    <dbReference type="NCBI Taxonomy" id="215803"/>
    <lineage>
        <taxon>Bacteria</taxon>
        <taxon>Pseudomonadati</taxon>
        <taxon>Myxococcota</taxon>
        <taxon>Polyangia</taxon>
        <taxon>Nannocystales</taxon>
        <taxon>Nannocystaceae</taxon>
        <taxon>Enhygromyxa</taxon>
    </lineage>
</organism>
<accession>A0A0C2D6Q0</accession>
<sequence length="902" mass="97721">MKVFKPGQLGILTRCFEHGRRFYMGVSALSFIQLGRTDSMLHEVAMWKFVAERLGAEGALDAAIPKSRGEFLVNGSAFAPGGQPVPAIAVRAAVGSLQKDLAVYGDRYWTGRSATQPRPFTQMPLDWAHAFGGQDYAKNPHGKGVSEVEIEGVQIVPLPNIEAPREPISAPGDRPDPAGFGPLDISWPQRNALAGTYDQHWLENLFPGFARDVDWEIHNIACPDQRRDGFWEGGERYRFDNLHPSKVVEGELPRFRARVFVSRSHQVGQPRPPIPETKAKVKVAPEVIDEIPLALQTLWFFPDAEFAVLIWSGSTIIAEEQGEDILHLMAAAEHQGRPRELEHYRQAMAARLDPDNGPIASLRDEELLPQDLGPAPSPLDEDVELAKFGNFAAQNLHRRQVQVANDARAIVAGHGLDPDIHGPLEVPPLPPAPSIQEAAATLEKAKAEAAVTKAELEAKAAKAQADIDKIVDDANIEGFTSETVREEQAGPGHVGPPIWTADFMLGMLQKLAMDSRSAGVINDEIEGMIVNDKLYAEWAESERKQFEAYRIQAHLQSPAPPMPAELTAPTRERVRMAIANGEDFATLNMTGADLSGMDLAGANLSGALLESAILEGTNLSGANLDNAVLAHAKLTGTRFDGASLVNANIGRAKISGAVFTGADLSKATLFEAEVADASFERATLVGVTFFGAQFERVNARGMKTETAVLARTRFSATDFAGAMLDKCILLENDLRGSSFDGASLVGATFLNSDLREVGFRGARLDNARFVEGTKLDGAVFTQASLLGTNLRGMSLRGADLRQASMDRADLTECDLADAKLYQVVAREAKFEVADLRNAELMSGNFMNASFARATLYGADFRGANLHGADMARVRSDATVQLGEALLTKVRIHPRHVEASEPA</sequence>
<feature type="coiled-coil region" evidence="2">
    <location>
        <begin position="435"/>
        <end position="473"/>
    </location>
</feature>
<dbReference type="Pfam" id="PF09937">
    <property type="entry name" value="DUF2169"/>
    <property type="match status" value="1"/>
</dbReference>
<protein>
    <recommendedName>
        <fullName evidence="3">DUF2169 domain-containing protein</fullName>
    </recommendedName>
</protein>
<dbReference type="InterPro" id="IPR001646">
    <property type="entry name" value="5peptide_repeat"/>
</dbReference>
<dbReference type="InterPro" id="IPR018683">
    <property type="entry name" value="DUF2169"/>
</dbReference>
<feature type="domain" description="DUF2169" evidence="3">
    <location>
        <begin position="23"/>
        <end position="311"/>
    </location>
</feature>